<protein>
    <submittedName>
        <fullName evidence="1">Uncharacterized protein</fullName>
    </submittedName>
</protein>
<evidence type="ECO:0000313" key="1">
    <source>
        <dbReference type="EMBL" id="CAG9321306.1"/>
    </source>
</evidence>
<dbReference type="Proteomes" id="UP001162131">
    <property type="component" value="Unassembled WGS sequence"/>
</dbReference>
<dbReference type="EMBL" id="CAJZBQ010000028">
    <property type="protein sequence ID" value="CAG9321306.1"/>
    <property type="molecule type" value="Genomic_DNA"/>
</dbReference>
<organism evidence="1 2">
    <name type="scientific">Blepharisma stoltei</name>
    <dbReference type="NCBI Taxonomy" id="1481888"/>
    <lineage>
        <taxon>Eukaryota</taxon>
        <taxon>Sar</taxon>
        <taxon>Alveolata</taxon>
        <taxon>Ciliophora</taxon>
        <taxon>Postciliodesmatophora</taxon>
        <taxon>Heterotrichea</taxon>
        <taxon>Heterotrichida</taxon>
        <taxon>Blepharismidae</taxon>
        <taxon>Blepharisma</taxon>
    </lineage>
</organism>
<keyword evidence="2" id="KW-1185">Reference proteome</keyword>
<comment type="caution">
    <text evidence="1">The sequence shown here is derived from an EMBL/GenBank/DDBJ whole genome shotgun (WGS) entry which is preliminary data.</text>
</comment>
<evidence type="ECO:0000313" key="2">
    <source>
        <dbReference type="Proteomes" id="UP001162131"/>
    </source>
</evidence>
<dbReference type="AlphaFoldDB" id="A0AAU9J4X6"/>
<accession>A0AAU9J4X6</accession>
<proteinExistence type="predicted"/>
<name>A0AAU9J4X6_9CILI</name>
<reference evidence="1" key="1">
    <citation type="submission" date="2021-09" db="EMBL/GenBank/DDBJ databases">
        <authorList>
            <consortium name="AG Swart"/>
            <person name="Singh M."/>
            <person name="Singh A."/>
            <person name="Seah K."/>
            <person name="Emmerich C."/>
        </authorList>
    </citation>
    <scope>NUCLEOTIDE SEQUENCE</scope>
    <source>
        <strain evidence="1">ATCC30299</strain>
    </source>
</reference>
<sequence length="405" mass="46436">MIHNRVENHPSYMITSTFNSLHASPQGFLQPSEEERNDSYISTEYTGRTEEPDQSVNTLSNDSGLITSNTYLYLENEDLNEDIPSTFFQDHNIPENVSVVLPTEKEIEPSIQYSEEKKEEIVEIKTENKEEEPIVNIIPIQEPLEIISQNTEQEIKQVNIEAPSPTRMSQYVLREKSSALLSALPVYDSHGSLHVSKELGKRDAKKIRKNQPLSNQVKNKKNKSVNRLRKLPTIQSGPSSPKVMCGRRFSQNLGDHVSKTKQLQNSNLFPIWNIKESITQSHQKQWWTKNYFNRYQSQENKPISNKHINLHEKTSEDVNVYENRIKKIVSKPPKMPNLSTGAEKKKNDSVLLTMMSPYFSTNPKMRLSGKVIKTIGDLIKASQNTRLSTKSNLRSLKKNFTPSNL</sequence>
<gene>
    <name evidence="1" type="ORF">BSTOLATCC_MIC28591</name>
</gene>